<reference evidence="2 3" key="1">
    <citation type="submission" date="2016-02" db="EMBL/GenBank/DDBJ databases">
        <title>Genome sequence of Clostridium tepidiprofundi DSM 19306.</title>
        <authorList>
            <person name="Poehlein A."/>
            <person name="Daniel R."/>
        </authorList>
    </citation>
    <scope>NUCLEOTIDE SEQUENCE [LARGE SCALE GENOMIC DNA]</scope>
    <source>
        <strain evidence="2 3">DSM 19306</strain>
    </source>
</reference>
<sequence length="388" mass="45245">MIKMSNNKTINKGIVIIEITAINPDSFVNILWRNGIEIKRVHKENICTYTMQINACDLKKVESIAENYGVKVSVLKKYGVKFIILRYRKRKAFLFGSILFILMIYYLASFIWSVNIDTEYNISPYEIRKELLTWGIHPGISKRKIDIFEIEDRLMRENDEIVWAKVRVEGTHLHIKISERQTPPNLIKDDTPCNLVANRDGEIIRVYTKAGTAVVSEGDMVRKGEILVNGRQGSEGAEYLVHADGKVIAKTFYEKSKILKSYKIIRKRTGKKSRKVYFTVLGKKIFIKNDLNNFKNYDKIINNTLFFKNEIYYEVEEEREEIEDCDDMIQGAFKELYDDITVNFDKSVKIVDKIKDVKFDGDKYKIRLVVVVEENIAVPQKIEYVDED</sequence>
<dbReference type="AlphaFoldDB" id="A0A151B408"/>
<gene>
    <name evidence="2" type="ORF">CLTEP_15790</name>
</gene>
<evidence type="ECO:0000256" key="1">
    <source>
        <dbReference type="SAM" id="Phobius"/>
    </source>
</evidence>
<dbReference type="Proteomes" id="UP000075531">
    <property type="component" value="Unassembled WGS sequence"/>
</dbReference>
<feature type="transmembrane region" description="Helical" evidence="1">
    <location>
        <begin position="92"/>
        <end position="114"/>
    </location>
</feature>
<dbReference type="NCBIfam" id="TIGR02876">
    <property type="entry name" value="spore_yqfD"/>
    <property type="match status" value="1"/>
</dbReference>
<dbReference type="EMBL" id="LTBA01000015">
    <property type="protein sequence ID" value="KYH34530.1"/>
    <property type="molecule type" value="Genomic_DNA"/>
</dbReference>
<dbReference type="RefSeq" id="WP_084364762.1">
    <property type="nucleotide sequence ID" value="NZ_LTBA01000015.1"/>
</dbReference>
<dbReference type="OrthoDB" id="1640349at2"/>
<comment type="caution">
    <text evidence="2">The sequence shown here is derived from an EMBL/GenBank/DDBJ whole genome shotgun (WGS) entry which is preliminary data.</text>
</comment>
<keyword evidence="1" id="KW-0472">Membrane</keyword>
<evidence type="ECO:0000313" key="2">
    <source>
        <dbReference type="EMBL" id="KYH34530.1"/>
    </source>
</evidence>
<accession>A0A151B408</accession>
<keyword evidence="3" id="KW-1185">Reference proteome</keyword>
<dbReference type="PIRSF" id="PIRSF029895">
    <property type="entry name" value="SpoIV"/>
    <property type="match status" value="1"/>
</dbReference>
<keyword evidence="1" id="KW-0812">Transmembrane</keyword>
<keyword evidence="1" id="KW-1133">Transmembrane helix</keyword>
<name>A0A151B408_9CLOT</name>
<dbReference type="PATRIC" id="fig|1121338.3.peg.1623"/>
<proteinExistence type="predicted"/>
<dbReference type="InterPro" id="IPR010690">
    <property type="entry name" value="YqfD"/>
</dbReference>
<protein>
    <submittedName>
        <fullName evidence="2">Putative stage IV sporulation protein YqfD</fullName>
    </submittedName>
</protein>
<organism evidence="2 3">
    <name type="scientific">Clostridium tepidiprofundi DSM 19306</name>
    <dbReference type="NCBI Taxonomy" id="1121338"/>
    <lineage>
        <taxon>Bacteria</taxon>
        <taxon>Bacillati</taxon>
        <taxon>Bacillota</taxon>
        <taxon>Clostridia</taxon>
        <taxon>Eubacteriales</taxon>
        <taxon>Clostridiaceae</taxon>
        <taxon>Clostridium</taxon>
    </lineage>
</organism>
<dbReference type="Pfam" id="PF06898">
    <property type="entry name" value="YqfD"/>
    <property type="match status" value="1"/>
</dbReference>
<evidence type="ECO:0000313" key="3">
    <source>
        <dbReference type="Proteomes" id="UP000075531"/>
    </source>
</evidence>
<dbReference type="STRING" id="1121338.CLTEP_15790"/>